<feature type="domain" description="C2H2-type" evidence="7">
    <location>
        <begin position="43"/>
        <end position="65"/>
    </location>
</feature>
<feature type="region of interest" description="Disordered" evidence="6">
    <location>
        <begin position="506"/>
        <end position="557"/>
    </location>
</feature>
<evidence type="ECO:0000259" key="7">
    <source>
        <dbReference type="PROSITE" id="PS50157"/>
    </source>
</evidence>
<dbReference type="Pfam" id="PF13894">
    <property type="entry name" value="zf-C2H2_4"/>
    <property type="match status" value="1"/>
</dbReference>
<organism evidence="8 9">
    <name type="scientific">Crassostrea virginica</name>
    <name type="common">Eastern oyster</name>
    <dbReference type="NCBI Taxonomy" id="6565"/>
    <lineage>
        <taxon>Eukaryota</taxon>
        <taxon>Metazoa</taxon>
        <taxon>Spiralia</taxon>
        <taxon>Lophotrochozoa</taxon>
        <taxon>Mollusca</taxon>
        <taxon>Bivalvia</taxon>
        <taxon>Autobranchia</taxon>
        <taxon>Pteriomorphia</taxon>
        <taxon>Ostreida</taxon>
        <taxon>Ostreoidea</taxon>
        <taxon>Ostreidae</taxon>
        <taxon>Crassostrea</taxon>
    </lineage>
</organism>
<feature type="domain" description="C2H2-type" evidence="7">
    <location>
        <begin position="678"/>
        <end position="705"/>
    </location>
</feature>
<dbReference type="Pfam" id="PF13912">
    <property type="entry name" value="zf-C2H2_6"/>
    <property type="match status" value="2"/>
</dbReference>
<evidence type="ECO:0000256" key="4">
    <source>
        <dbReference type="ARBA" id="ARBA00022833"/>
    </source>
</evidence>
<evidence type="ECO:0000256" key="5">
    <source>
        <dbReference type="PROSITE-ProRule" id="PRU00042"/>
    </source>
</evidence>
<keyword evidence="8" id="KW-1185">Reference proteome</keyword>
<dbReference type="GO" id="GO:0000981">
    <property type="term" value="F:DNA-binding transcription factor activity, RNA polymerase II-specific"/>
    <property type="evidence" value="ECO:0007669"/>
    <property type="project" value="TreeGrafter"/>
</dbReference>
<dbReference type="Proteomes" id="UP000694844">
    <property type="component" value="Chromosome 6"/>
</dbReference>
<keyword evidence="3 5" id="KW-0863">Zinc-finger</keyword>
<dbReference type="FunFam" id="3.30.160.60:FF:000110">
    <property type="entry name" value="Zinc finger protein-like"/>
    <property type="match status" value="1"/>
</dbReference>
<feature type="compositionally biased region" description="Basic and acidic residues" evidence="6">
    <location>
        <begin position="510"/>
        <end position="525"/>
    </location>
</feature>
<dbReference type="InterPro" id="IPR036236">
    <property type="entry name" value="Znf_C2H2_sf"/>
</dbReference>
<name>A0A8B8A4M7_CRAVI</name>
<gene>
    <name evidence="9" type="primary">LOC111099437</name>
    <name evidence="10" type="synonym">LOC111099470</name>
</gene>
<dbReference type="FunFam" id="3.30.160.60:FF:000065">
    <property type="entry name" value="B-cell CLL/lymphoma 6, member B"/>
    <property type="match status" value="1"/>
</dbReference>
<feature type="domain" description="C2H2-type" evidence="7">
    <location>
        <begin position="734"/>
        <end position="761"/>
    </location>
</feature>
<feature type="domain" description="C2H2-type" evidence="7">
    <location>
        <begin position="73"/>
        <end position="100"/>
    </location>
</feature>
<dbReference type="SUPFAM" id="SSF57667">
    <property type="entry name" value="beta-beta-alpha zinc fingers"/>
    <property type="match status" value="6"/>
</dbReference>
<dbReference type="PROSITE" id="PS00028">
    <property type="entry name" value="ZINC_FINGER_C2H2_1"/>
    <property type="match status" value="13"/>
</dbReference>
<feature type="domain" description="C2H2-type" evidence="7">
    <location>
        <begin position="130"/>
        <end position="157"/>
    </location>
</feature>
<accession>A0A8B8A4M7</accession>
<evidence type="ECO:0000313" key="10">
    <source>
        <dbReference type="RefSeq" id="XP_022286466.1"/>
    </source>
</evidence>
<dbReference type="GO" id="GO:0000977">
    <property type="term" value="F:RNA polymerase II transcription regulatory region sequence-specific DNA binding"/>
    <property type="evidence" value="ECO:0007669"/>
    <property type="project" value="TreeGrafter"/>
</dbReference>
<feature type="domain" description="C2H2-type" evidence="7">
    <location>
        <begin position="12"/>
        <end position="42"/>
    </location>
</feature>
<evidence type="ECO:0000313" key="8">
    <source>
        <dbReference type="Proteomes" id="UP000694844"/>
    </source>
</evidence>
<dbReference type="AlphaFoldDB" id="A0A8B8A4M7"/>
<evidence type="ECO:0000256" key="3">
    <source>
        <dbReference type="ARBA" id="ARBA00022771"/>
    </source>
</evidence>
<dbReference type="PANTHER" id="PTHR24379">
    <property type="entry name" value="KRAB AND ZINC FINGER DOMAIN-CONTAINING"/>
    <property type="match status" value="1"/>
</dbReference>
<dbReference type="KEGG" id="cvn:111099437"/>
<reference evidence="9 10" key="1">
    <citation type="submission" date="2025-04" db="UniProtKB">
        <authorList>
            <consortium name="RefSeq"/>
        </authorList>
    </citation>
    <scope>IDENTIFICATION</scope>
    <source>
        <tissue evidence="9 10">Whole sample</tissue>
    </source>
</reference>
<evidence type="ECO:0000256" key="6">
    <source>
        <dbReference type="SAM" id="MobiDB-lite"/>
    </source>
</evidence>
<keyword evidence="1" id="KW-0479">Metal-binding</keyword>
<dbReference type="OrthoDB" id="6155652at2759"/>
<proteinExistence type="predicted"/>
<feature type="domain" description="C2H2-type" evidence="7">
    <location>
        <begin position="706"/>
        <end position="733"/>
    </location>
</feature>
<dbReference type="PROSITE" id="PS50157">
    <property type="entry name" value="ZINC_FINGER_C2H2_2"/>
    <property type="match status" value="12"/>
</dbReference>
<feature type="compositionally biased region" description="Acidic residues" evidence="6">
    <location>
        <begin position="278"/>
        <end position="303"/>
    </location>
</feature>
<dbReference type="RefSeq" id="XP_022286466.1">
    <property type="nucleotide sequence ID" value="XM_022430758.1"/>
</dbReference>
<dbReference type="RefSeq" id="XP_022286427.1">
    <property type="nucleotide sequence ID" value="XM_022430719.1"/>
</dbReference>
<evidence type="ECO:0000256" key="2">
    <source>
        <dbReference type="ARBA" id="ARBA00022737"/>
    </source>
</evidence>
<dbReference type="InterPro" id="IPR013087">
    <property type="entry name" value="Znf_C2H2_type"/>
</dbReference>
<evidence type="ECO:0000256" key="1">
    <source>
        <dbReference type="ARBA" id="ARBA00022723"/>
    </source>
</evidence>
<dbReference type="PANTHER" id="PTHR24379:SF127">
    <property type="entry name" value="BLOODY FINGERS-RELATED"/>
    <property type="match status" value="1"/>
</dbReference>
<feature type="domain" description="C2H2-type" evidence="7">
    <location>
        <begin position="649"/>
        <end position="677"/>
    </location>
</feature>
<feature type="compositionally biased region" description="Basic and acidic residues" evidence="6">
    <location>
        <begin position="266"/>
        <end position="277"/>
    </location>
</feature>
<sequence length="789" mass="91221">MTETASNEKQRFTCPECARSYSRRHDMERHIDIAHTLSDEKPYKCELCKFVFSSKEKLRTHIDEHEQFDFLQFKCEICDKGFRSKNSWKRHMRAHIDPTPYACQVCNRKFGREHDMHRHTLRMHSGERTYQCDLCSSKFAWFSDLTIHKRRHNVMRKTNKLKEGKITSRNTVSRKSKKNLHVSANKGDKPGTGFLACKVCNQSFATFSSLQLHTCDLEISAEDEEINMVENGRGLNTASVCVGYSEATLALQAHAYCAKSSSSENHAGEGKNSRVKDDDNDQMDDENNQMDDENNQMDDDNNQMDDNSNQMDDDSNQMDDYSNQMDDDSNQHVSGNIAFGNNCSINFSSGSDLVLRSERALAITSSASSPTIKEQKENRQTYILTNKNIVMENTVAPDFCEFETESESRVHGSNAKGGNCLDGDSVLNESANKTRSSSQSEFLNSNFEALQAIEPNLEGLTSINRQNEVDKTMETKTENFMCKICLNAFSKYSALQLHLCKEFSEEDTEKNDKDTTKEGGDEHQKPQKVNTQKVPHQKQCPVRLRRSQRGRTQKIQNQKKDSLTCEVCFKSFLGISQLKKHSLDEHKKTVVLTCAECQKVFRTKNKLEFHLLSHQFVQSHPCNHCYKKFKHKRDLDRHEKQHTDKNSKVKCKFCSRVFYRKNDLDRHIENIHPVQAPYRCDMCKAAFTSTRQLEKHKRDHKKTHPFTCWICNRGLRTAQTLKRHLLLHSDERPFSCSECSKGFNRRHDMLQHKRIHGSDRISCQWCAAKFASGDSLTKHYKRKHKDQLE</sequence>
<keyword evidence="4" id="KW-0862">Zinc</keyword>
<dbReference type="SMART" id="SM00355">
    <property type="entry name" value="ZnF_C2H2"/>
    <property type="match status" value="15"/>
</dbReference>
<dbReference type="GeneID" id="111099437"/>
<dbReference type="GO" id="GO:0008270">
    <property type="term" value="F:zinc ion binding"/>
    <property type="evidence" value="ECO:0007669"/>
    <property type="project" value="UniProtKB-KW"/>
</dbReference>
<feature type="domain" description="C2H2-type" evidence="7">
    <location>
        <begin position="761"/>
        <end position="789"/>
    </location>
</feature>
<dbReference type="GO" id="GO:0005634">
    <property type="term" value="C:nucleus"/>
    <property type="evidence" value="ECO:0007669"/>
    <property type="project" value="TreeGrafter"/>
</dbReference>
<keyword evidence="2" id="KW-0677">Repeat</keyword>
<evidence type="ECO:0000313" key="9">
    <source>
        <dbReference type="RefSeq" id="XP_022286427.1"/>
    </source>
</evidence>
<dbReference type="KEGG" id="cvn:111099470"/>
<feature type="compositionally biased region" description="Basic residues" evidence="6">
    <location>
        <begin position="543"/>
        <end position="552"/>
    </location>
</feature>
<feature type="region of interest" description="Disordered" evidence="6">
    <location>
        <begin position="260"/>
        <end position="334"/>
    </location>
</feature>
<feature type="domain" description="C2H2-type" evidence="7">
    <location>
        <begin position="620"/>
        <end position="647"/>
    </location>
</feature>
<dbReference type="Gene3D" id="3.30.160.60">
    <property type="entry name" value="Classic Zinc Finger"/>
    <property type="match status" value="8"/>
</dbReference>
<dbReference type="Pfam" id="PF00096">
    <property type="entry name" value="zf-C2H2"/>
    <property type="match status" value="2"/>
</dbReference>
<feature type="domain" description="C2H2-type" evidence="7">
    <location>
        <begin position="592"/>
        <end position="614"/>
    </location>
</feature>
<protein>
    <submittedName>
        <fullName evidence="9 10">Zinc finger protein 99-like</fullName>
    </submittedName>
</protein>
<feature type="domain" description="C2H2-type" evidence="7">
    <location>
        <begin position="101"/>
        <end position="129"/>
    </location>
</feature>